<dbReference type="InterPro" id="IPR016066">
    <property type="entry name" value="A-D-PHexomutase_CS"/>
</dbReference>
<dbReference type="Pfam" id="PF02878">
    <property type="entry name" value="PGM_PMM_I"/>
    <property type="match status" value="1"/>
</dbReference>
<evidence type="ECO:0000256" key="4">
    <source>
        <dbReference type="ARBA" id="ARBA00022723"/>
    </source>
</evidence>
<dbReference type="InterPro" id="IPR036900">
    <property type="entry name" value="A-D-PHexomutase_C_sf"/>
</dbReference>
<dbReference type="OrthoDB" id="9803322at2"/>
<gene>
    <name evidence="10" type="primary">glmM_2</name>
    <name evidence="10" type="ORF">DEVEQU_01873</name>
</gene>
<dbReference type="PANTHER" id="PTHR42946">
    <property type="entry name" value="PHOSPHOHEXOSE MUTASE"/>
    <property type="match status" value="1"/>
</dbReference>
<dbReference type="Pfam" id="PF00408">
    <property type="entry name" value="PGM_PMM_IV"/>
    <property type="match status" value="1"/>
</dbReference>
<dbReference type="GO" id="GO:0005829">
    <property type="term" value="C:cytosol"/>
    <property type="evidence" value="ECO:0007669"/>
    <property type="project" value="TreeGrafter"/>
</dbReference>
<dbReference type="InterPro" id="IPR005846">
    <property type="entry name" value="A-D-PHexomutase_a/b/a-III"/>
</dbReference>
<evidence type="ECO:0000259" key="9">
    <source>
        <dbReference type="Pfam" id="PF02880"/>
    </source>
</evidence>
<keyword evidence="6 10" id="KW-0413">Isomerase</keyword>
<dbReference type="EC" id="5.4.2.10" evidence="10"/>
<protein>
    <submittedName>
        <fullName evidence="10">Phosphoglucosamine mutase</fullName>
        <ecNumber evidence="10">5.4.2.10</ecNumber>
    </submittedName>
</protein>
<dbReference type="GO" id="GO:0009252">
    <property type="term" value="P:peptidoglycan biosynthetic process"/>
    <property type="evidence" value="ECO:0007669"/>
    <property type="project" value="TreeGrafter"/>
</dbReference>
<dbReference type="GO" id="GO:0000287">
    <property type="term" value="F:magnesium ion binding"/>
    <property type="evidence" value="ECO:0007669"/>
    <property type="project" value="InterPro"/>
</dbReference>
<dbReference type="Gene3D" id="3.30.310.50">
    <property type="entry name" value="Alpha-D-phosphohexomutase, C-terminal domain"/>
    <property type="match status" value="1"/>
</dbReference>
<name>A0A3S4CC36_9HYPH</name>
<keyword evidence="11" id="KW-1185">Reference proteome</keyword>
<dbReference type="RefSeq" id="WP_126150285.1">
    <property type="nucleotide sequence ID" value="NZ_JBHTMH010000001.1"/>
</dbReference>
<dbReference type="Proteomes" id="UP000268844">
    <property type="component" value="Unassembled WGS sequence"/>
</dbReference>
<evidence type="ECO:0000259" key="7">
    <source>
        <dbReference type="Pfam" id="PF00408"/>
    </source>
</evidence>
<dbReference type="SUPFAM" id="SSF55957">
    <property type="entry name" value="Phosphoglucomutase, C-terminal domain"/>
    <property type="match status" value="1"/>
</dbReference>
<dbReference type="GO" id="GO:0004615">
    <property type="term" value="F:phosphomannomutase activity"/>
    <property type="evidence" value="ECO:0007669"/>
    <property type="project" value="TreeGrafter"/>
</dbReference>
<dbReference type="Gene3D" id="3.40.120.10">
    <property type="entry name" value="Alpha-D-Glucose-1,6-Bisphosphate, subunit A, domain 3"/>
    <property type="match status" value="3"/>
</dbReference>
<dbReference type="PANTHER" id="PTHR42946:SF1">
    <property type="entry name" value="PHOSPHOGLUCOMUTASE (ALPHA-D-GLUCOSE-1,6-BISPHOSPHATE-DEPENDENT)"/>
    <property type="match status" value="1"/>
</dbReference>
<evidence type="ECO:0000259" key="8">
    <source>
        <dbReference type="Pfam" id="PF02878"/>
    </source>
</evidence>
<dbReference type="GO" id="GO:0006048">
    <property type="term" value="P:UDP-N-acetylglucosamine biosynthetic process"/>
    <property type="evidence" value="ECO:0007669"/>
    <property type="project" value="TreeGrafter"/>
</dbReference>
<evidence type="ECO:0000313" key="10">
    <source>
        <dbReference type="EMBL" id="VDS04733.1"/>
    </source>
</evidence>
<keyword evidence="5" id="KW-0460">Magnesium</keyword>
<dbReference type="AlphaFoldDB" id="A0A3S4CC36"/>
<reference evidence="10 11" key="1">
    <citation type="submission" date="2018-12" db="EMBL/GenBank/DDBJ databases">
        <authorList>
            <person name="Criscuolo A."/>
        </authorList>
    </citation>
    <scope>NUCLEOTIDE SEQUENCE [LARGE SCALE GENOMIC DNA]</scope>
    <source>
        <strain evidence="10">ACIP1116281</strain>
    </source>
</reference>
<accession>A0A3S4CC36</accession>
<evidence type="ECO:0000256" key="5">
    <source>
        <dbReference type="ARBA" id="ARBA00022842"/>
    </source>
</evidence>
<keyword evidence="3" id="KW-0597">Phosphoprotein</keyword>
<dbReference type="EMBL" id="UZWD01000024">
    <property type="protein sequence ID" value="VDS04733.1"/>
    <property type="molecule type" value="Genomic_DNA"/>
</dbReference>
<organism evidence="10 11">
    <name type="scientific">Devosia equisanguinis</name>
    <dbReference type="NCBI Taxonomy" id="2490941"/>
    <lineage>
        <taxon>Bacteria</taxon>
        <taxon>Pseudomonadati</taxon>
        <taxon>Pseudomonadota</taxon>
        <taxon>Alphaproteobacteria</taxon>
        <taxon>Hyphomicrobiales</taxon>
        <taxon>Devosiaceae</taxon>
        <taxon>Devosia</taxon>
    </lineage>
</organism>
<dbReference type="GO" id="GO:0005975">
    <property type="term" value="P:carbohydrate metabolic process"/>
    <property type="evidence" value="ECO:0007669"/>
    <property type="project" value="InterPro"/>
</dbReference>
<feature type="domain" description="Alpha-D-phosphohexomutase alpha/beta/alpha" evidence="9">
    <location>
        <begin position="256"/>
        <end position="370"/>
    </location>
</feature>
<evidence type="ECO:0000313" key="11">
    <source>
        <dbReference type="Proteomes" id="UP000268844"/>
    </source>
</evidence>
<proteinExistence type="inferred from homology"/>
<evidence type="ECO:0000256" key="3">
    <source>
        <dbReference type="ARBA" id="ARBA00022553"/>
    </source>
</evidence>
<dbReference type="SUPFAM" id="SSF53738">
    <property type="entry name" value="Phosphoglucomutase, first 3 domains"/>
    <property type="match status" value="3"/>
</dbReference>
<keyword evidence="4" id="KW-0479">Metal-binding</keyword>
<feature type="domain" description="Alpha-D-phosphohexomutase C-terminal" evidence="7">
    <location>
        <begin position="411"/>
        <end position="454"/>
    </location>
</feature>
<comment type="cofactor">
    <cofactor evidence="1">
        <name>Mg(2+)</name>
        <dbReference type="ChEBI" id="CHEBI:18420"/>
    </cofactor>
</comment>
<evidence type="ECO:0000256" key="2">
    <source>
        <dbReference type="ARBA" id="ARBA00010231"/>
    </source>
</evidence>
<dbReference type="InterPro" id="IPR016055">
    <property type="entry name" value="A-D-PHexomutase_a/b/a-I/II/III"/>
</dbReference>
<dbReference type="InterPro" id="IPR050060">
    <property type="entry name" value="Phosphoglucosamine_mutase"/>
</dbReference>
<dbReference type="InterPro" id="IPR005844">
    <property type="entry name" value="A-D-PHexomutase_a/b/a-I"/>
</dbReference>
<comment type="similarity">
    <text evidence="2">Belongs to the phosphohexose mutase family.</text>
</comment>
<dbReference type="InterPro" id="IPR005843">
    <property type="entry name" value="A-D-PHexomutase_C"/>
</dbReference>
<evidence type="ECO:0000256" key="1">
    <source>
        <dbReference type="ARBA" id="ARBA00001946"/>
    </source>
</evidence>
<dbReference type="Pfam" id="PF02880">
    <property type="entry name" value="PGM_PMM_III"/>
    <property type="match status" value="1"/>
</dbReference>
<evidence type="ECO:0000256" key="6">
    <source>
        <dbReference type="ARBA" id="ARBA00023235"/>
    </source>
</evidence>
<dbReference type="PROSITE" id="PS00710">
    <property type="entry name" value="PGM_PMM"/>
    <property type="match status" value="1"/>
</dbReference>
<feature type="domain" description="Alpha-D-phosphohexomutase alpha/beta/alpha" evidence="8">
    <location>
        <begin position="5"/>
        <end position="132"/>
    </location>
</feature>
<dbReference type="GO" id="GO:0008966">
    <property type="term" value="F:phosphoglucosamine mutase activity"/>
    <property type="evidence" value="ECO:0007669"/>
    <property type="project" value="UniProtKB-EC"/>
</dbReference>
<sequence length="471" mass="49793">MTNSLKFGTSGLRGLAVDLQGAEARRYTTAFITYLQGLGEAVPALYLAGDYRPSTQGIIADCAAAAAEMGVPAISCGTIPTPALALHAMSAGAPSIMVTGSHIPADRNGLKFYRKSGEISKADEAGIVAALRDAAPAGNYSEPVADEAEAARTRYVARYRGVLAVDALKGQRIGVYEHSTVIRDILAEIFSSYGAEVVRLGRVEGFVAVDTEAFSDAVFAPLAGWIDENQLDAIISADGDADRPLLMDGQKRFVRGDVLGLLAAQFIHADQVVTPVTSNNAIEATGFFHAVRRTRVGSPFVIAEMEKALADAGNAVIGFEANGGTLLGSQVSVGNGLSALMTRDAVLPLLGAFGMAAREGRSVAEVVDALPLRAAVAGRLEDVAQEKSASLLKDLRDRGWAEKYFYPRVIERFAEIDGLQFWLNDGAMIHYRPSGNAPELRCYVEAADEKAAEAALDWGLTAAKKDLAARG</sequence>